<dbReference type="GO" id="GO:0004823">
    <property type="term" value="F:leucine-tRNA ligase activity"/>
    <property type="evidence" value="ECO:0007669"/>
    <property type="project" value="UniProtKB-EC"/>
</dbReference>
<dbReference type="OrthoDB" id="9798754at2"/>
<dbReference type="Pfam" id="PF04480">
    <property type="entry name" value="DUF559"/>
    <property type="match status" value="1"/>
</dbReference>
<dbReference type="EC" id="6.1.1.4" evidence="2"/>
<dbReference type="Gene3D" id="3.40.960.10">
    <property type="entry name" value="VSR Endonuclease"/>
    <property type="match status" value="1"/>
</dbReference>
<keyword evidence="3" id="KW-1185">Reference proteome</keyword>
<dbReference type="SUPFAM" id="SSF52980">
    <property type="entry name" value="Restriction endonuclease-like"/>
    <property type="match status" value="1"/>
</dbReference>
<dbReference type="InterPro" id="IPR011335">
    <property type="entry name" value="Restrct_endonuc-II-like"/>
</dbReference>
<dbReference type="RefSeq" id="WP_115365439.1">
    <property type="nucleotide sequence ID" value="NZ_QBKA01000002.1"/>
</dbReference>
<name>A0A369Q275_9SPHN</name>
<organism evidence="2 3">
    <name type="scientific">Alteripontixanthobacter maritimus</name>
    <dbReference type="NCBI Taxonomy" id="2161824"/>
    <lineage>
        <taxon>Bacteria</taxon>
        <taxon>Pseudomonadati</taxon>
        <taxon>Pseudomonadota</taxon>
        <taxon>Alphaproteobacteria</taxon>
        <taxon>Sphingomonadales</taxon>
        <taxon>Erythrobacteraceae</taxon>
        <taxon>Alteripontixanthobacter</taxon>
    </lineage>
</organism>
<evidence type="ECO:0000313" key="3">
    <source>
        <dbReference type="Proteomes" id="UP000253727"/>
    </source>
</evidence>
<dbReference type="EMBL" id="QBKA01000002">
    <property type="protein sequence ID" value="RDC59011.1"/>
    <property type="molecule type" value="Genomic_DNA"/>
</dbReference>
<dbReference type="InterPro" id="IPR047216">
    <property type="entry name" value="Endonuclease_DUF559_bact"/>
</dbReference>
<proteinExistence type="predicted"/>
<dbReference type="PANTHER" id="PTHR38590:SF1">
    <property type="entry name" value="BLL0828 PROTEIN"/>
    <property type="match status" value="1"/>
</dbReference>
<gene>
    <name evidence="2" type="primary">larS</name>
    <name evidence="2" type="ORF">HME9302_00188</name>
</gene>
<sequence>MITGPQQTVNRARKLRSEMSLPETLLWRELRERPGGYKFRRQHPAGEYVLDFFCAATKLAVEIDGRAHDSADAARHDNARSHYLRSQGIATTRIPAHAVLSDRESVVLRLVQICSARTTELALKVDVPLHHLADGPPPRAGEDVS</sequence>
<dbReference type="InterPro" id="IPR007569">
    <property type="entry name" value="DUF559"/>
</dbReference>
<keyword evidence="2" id="KW-0436">Ligase</keyword>
<dbReference type="Proteomes" id="UP000253727">
    <property type="component" value="Unassembled WGS sequence"/>
</dbReference>
<accession>A0A369Q275</accession>
<feature type="domain" description="DUF559" evidence="1">
    <location>
        <begin position="8"/>
        <end position="113"/>
    </location>
</feature>
<evidence type="ECO:0000259" key="1">
    <source>
        <dbReference type="Pfam" id="PF04480"/>
    </source>
</evidence>
<dbReference type="CDD" id="cd01038">
    <property type="entry name" value="Endonuclease_DUF559"/>
    <property type="match status" value="1"/>
</dbReference>
<reference evidence="2 3" key="1">
    <citation type="submission" date="2018-04" db="EMBL/GenBank/DDBJ databases">
        <title>Altererythrobacter sp. HME9302 genome sequencing and assembly.</title>
        <authorList>
            <person name="Kang H."/>
            <person name="Kim H."/>
            <person name="Joh K."/>
        </authorList>
    </citation>
    <scope>NUCLEOTIDE SEQUENCE [LARGE SCALE GENOMIC DNA]</scope>
    <source>
        <strain evidence="2 3">HME9302</strain>
    </source>
</reference>
<protein>
    <submittedName>
        <fullName evidence="2">Leucine--tRNA ligase</fullName>
        <ecNumber evidence="2">6.1.1.4</ecNumber>
    </submittedName>
</protein>
<comment type="caution">
    <text evidence="2">The sequence shown here is derived from an EMBL/GenBank/DDBJ whole genome shotgun (WGS) entry which is preliminary data.</text>
</comment>
<dbReference type="AlphaFoldDB" id="A0A369Q275"/>
<dbReference type="PANTHER" id="PTHR38590">
    <property type="entry name" value="BLL0828 PROTEIN"/>
    <property type="match status" value="1"/>
</dbReference>
<evidence type="ECO:0000313" key="2">
    <source>
        <dbReference type="EMBL" id="RDC59011.1"/>
    </source>
</evidence>